<proteinExistence type="predicted"/>
<keyword evidence="3" id="KW-1185">Reference proteome</keyword>
<accession>A0A2C5XYI2</accession>
<gene>
    <name evidence="2" type="ORF">CDD82_2365</name>
</gene>
<dbReference type="OrthoDB" id="4909151at2759"/>
<feature type="signal peptide" evidence="1">
    <location>
        <begin position="1"/>
        <end position="18"/>
    </location>
</feature>
<sequence>MKTCTVLLAAAALPAALSTPTANTSRIFPRLPIDESPTKQPSTTEFNPDVEMMPSVWEAKNEMYKAALSRDDYDWTQAYTMDPIVKDIECSKKPHIMFPNRHLDCEIKCKGFFQDKMRFLGVPIYKVGTEGVWGYHFFQDGHVCMPRRACWLRKDWERKEKVLVFKLGGRAAYISALGGVEGDVEVQARAFSVKGLPSFHC</sequence>
<evidence type="ECO:0000313" key="2">
    <source>
        <dbReference type="EMBL" id="PHH60012.1"/>
    </source>
</evidence>
<evidence type="ECO:0000256" key="1">
    <source>
        <dbReference type="SAM" id="SignalP"/>
    </source>
</evidence>
<protein>
    <submittedName>
        <fullName evidence="2">Uncharacterized protein</fullName>
    </submittedName>
</protein>
<comment type="caution">
    <text evidence="2">The sequence shown here is derived from an EMBL/GenBank/DDBJ whole genome shotgun (WGS) entry which is preliminary data.</text>
</comment>
<organism evidence="2 3">
    <name type="scientific">Ophiocordyceps australis</name>
    <dbReference type="NCBI Taxonomy" id="1399860"/>
    <lineage>
        <taxon>Eukaryota</taxon>
        <taxon>Fungi</taxon>
        <taxon>Dikarya</taxon>
        <taxon>Ascomycota</taxon>
        <taxon>Pezizomycotina</taxon>
        <taxon>Sordariomycetes</taxon>
        <taxon>Hypocreomycetidae</taxon>
        <taxon>Hypocreales</taxon>
        <taxon>Ophiocordycipitaceae</taxon>
        <taxon>Ophiocordyceps</taxon>
    </lineage>
</organism>
<keyword evidence="1" id="KW-0732">Signal</keyword>
<dbReference type="AlphaFoldDB" id="A0A2C5XYI2"/>
<feature type="chain" id="PRO_5012654511" evidence="1">
    <location>
        <begin position="19"/>
        <end position="201"/>
    </location>
</feature>
<reference evidence="2 3" key="1">
    <citation type="submission" date="2017-06" db="EMBL/GenBank/DDBJ databases">
        <title>Ant-infecting Ophiocordyceps genomes reveal a high diversity of potential behavioral manipulation genes and a possible major role for enterotoxins.</title>
        <authorList>
            <person name="De Bekker C."/>
            <person name="Evans H.C."/>
            <person name="Brachmann A."/>
            <person name="Hughes D.P."/>
        </authorList>
    </citation>
    <scope>NUCLEOTIDE SEQUENCE [LARGE SCALE GENOMIC DNA]</scope>
    <source>
        <strain evidence="2 3">1348a</strain>
    </source>
</reference>
<dbReference type="Proteomes" id="UP000224854">
    <property type="component" value="Unassembled WGS sequence"/>
</dbReference>
<name>A0A2C5XYI2_9HYPO</name>
<evidence type="ECO:0000313" key="3">
    <source>
        <dbReference type="Proteomes" id="UP000224854"/>
    </source>
</evidence>
<dbReference type="EMBL" id="NJEU01001841">
    <property type="protein sequence ID" value="PHH60012.1"/>
    <property type="molecule type" value="Genomic_DNA"/>
</dbReference>